<proteinExistence type="predicted"/>
<sequence length="151" mass="15429">MSPAALLAFATMGFVALVVFGAGMLSLATDRDVIATPGMNPVPGPLAFGVAALAFAATLWPVLRAERPRYTSLFAVVLITALAQLAGLWILALAFGTDIATATAAVGGVATSWTLAAVAGSAAVAAWAAVAVRRTAARPPHWPWEDREDGD</sequence>
<feature type="transmembrane region" description="Helical" evidence="1">
    <location>
        <begin position="45"/>
        <end position="63"/>
    </location>
</feature>
<gene>
    <name evidence="2" type="ORF">J5V96_08085</name>
</gene>
<feature type="transmembrane region" description="Helical" evidence="1">
    <location>
        <begin position="112"/>
        <end position="132"/>
    </location>
</feature>
<evidence type="ECO:0000313" key="2">
    <source>
        <dbReference type="EMBL" id="MBO3663470.1"/>
    </source>
</evidence>
<dbReference type="Proteomes" id="UP000680132">
    <property type="component" value="Unassembled WGS sequence"/>
</dbReference>
<comment type="caution">
    <text evidence="2">The sequence shown here is derived from an EMBL/GenBank/DDBJ whole genome shotgun (WGS) entry which is preliminary data.</text>
</comment>
<reference evidence="2" key="1">
    <citation type="submission" date="2021-03" db="EMBL/GenBank/DDBJ databases">
        <title>Microbacterium sp. nov., a novel actinobacterium isolated from cow dung.</title>
        <authorList>
            <person name="Zhang L."/>
        </authorList>
    </citation>
    <scope>NUCLEOTIDE SEQUENCE</scope>
    <source>
        <strain evidence="2">NEAU-LLB</strain>
    </source>
</reference>
<name>A0A939QJU4_9MICO</name>
<evidence type="ECO:0000256" key="1">
    <source>
        <dbReference type="SAM" id="Phobius"/>
    </source>
</evidence>
<dbReference type="AlphaFoldDB" id="A0A939QJU4"/>
<protein>
    <submittedName>
        <fullName evidence="2">Uncharacterized protein</fullName>
    </submittedName>
</protein>
<evidence type="ECO:0000313" key="3">
    <source>
        <dbReference type="Proteomes" id="UP000680132"/>
    </source>
</evidence>
<keyword evidence="1" id="KW-1133">Transmembrane helix</keyword>
<organism evidence="2 3">
    <name type="scientific">Microbacterium stercoris</name>
    <dbReference type="NCBI Taxonomy" id="2820289"/>
    <lineage>
        <taxon>Bacteria</taxon>
        <taxon>Bacillati</taxon>
        <taxon>Actinomycetota</taxon>
        <taxon>Actinomycetes</taxon>
        <taxon>Micrococcales</taxon>
        <taxon>Microbacteriaceae</taxon>
        <taxon>Microbacterium</taxon>
    </lineage>
</organism>
<keyword evidence="3" id="KW-1185">Reference proteome</keyword>
<dbReference type="EMBL" id="JAGFOA010000003">
    <property type="protein sequence ID" value="MBO3663470.1"/>
    <property type="molecule type" value="Genomic_DNA"/>
</dbReference>
<keyword evidence="1" id="KW-0812">Transmembrane</keyword>
<keyword evidence="1" id="KW-0472">Membrane</keyword>
<feature type="transmembrane region" description="Helical" evidence="1">
    <location>
        <begin position="70"/>
        <end position="92"/>
    </location>
</feature>
<accession>A0A939QJU4</accession>